<evidence type="ECO:0000256" key="1">
    <source>
        <dbReference type="SAM" id="MobiDB-lite"/>
    </source>
</evidence>
<sequence length="222" mass="23706">MTAVIAIEPASSGTALGAAAARLGVAAHVFSAERVAPRELRTAAESFTAADTASPSAVAAAACAISADAIAEPHFVEMGHIVEASLASEHRTALVAYVEKVAARISLNLGVVHPETRLTRDGAVLIQIAAQLGGYRIYRLVDLSKSISLPEVMIRSQSRRYQPSAPVRCEACDVRERRAVLRARSWALCPHRRGRTHARNARLPGGRGPFAHRRYQATTDGL</sequence>
<dbReference type="EMBL" id="CYGX02000044">
    <property type="protein sequence ID" value="SIT43577.1"/>
    <property type="molecule type" value="Genomic_DNA"/>
</dbReference>
<gene>
    <name evidence="2" type="ORF">BN2475_440036</name>
</gene>
<evidence type="ECO:0000313" key="3">
    <source>
        <dbReference type="Proteomes" id="UP000187012"/>
    </source>
</evidence>
<protein>
    <submittedName>
        <fullName evidence="2">Uncharacterized protein</fullName>
    </submittedName>
</protein>
<evidence type="ECO:0000313" key="2">
    <source>
        <dbReference type="EMBL" id="SIT43577.1"/>
    </source>
</evidence>
<dbReference type="AlphaFoldDB" id="A0A1N7S9D2"/>
<accession>A0A1N7S9D2</accession>
<dbReference type="Proteomes" id="UP000187012">
    <property type="component" value="Unassembled WGS sequence"/>
</dbReference>
<reference evidence="2 3" key="1">
    <citation type="submission" date="2016-12" db="EMBL/GenBank/DDBJ databases">
        <authorList>
            <person name="Song W.-J."/>
            <person name="Kurnit D.M."/>
        </authorList>
    </citation>
    <scope>NUCLEOTIDE SEQUENCE [LARGE SCALE GENOMIC DNA]</scope>
    <source>
        <strain evidence="2 3">STM7296</strain>
    </source>
</reference>
<proteinExistence type="predicted"/>
<dbReference type="RefSeq" id="WP_245841425.1">
    <property type="nucleotide sequence ID" value="NZ_CYGX02000044.1"/>
</dbReference>
<name>A0A1N7S9D2_9BURK</name>
<dbReference type="STRING" id="1247936.BN2475_440036"/>
<organism evidence="2 3">
    <name type="scientific">Paraburkholderia ribeironis</name>
    <dbReference type="NCBI Taxonomy" id="1247936"/>
    <lineage>
        <taxon>Bacteria</taxon>
        <taxon>Pseudomonadati</taxon>
        <taxon>Pseudomonadota</taxon>
        <taxon>Betaproteobacteria</taxon>
        <taxon>Burkholderiales</taxon>
        <taxon>Burkholderiaceae</taxon>
        <taxon>Paraburkholderia</taxon>
    </lineage>
</organism>
<dbReference type="Gene3D" id="3.30.470.20">
    <property type="entry name" value="ATP-grasp fold, B domain"/>
    <property type="match status" value="1"/>
</dbReference>
<keyword evidence="3" id="KW-1185">Reference proteome</keyword>
<feature type="region of interest" description="Disordered" evidence="1">
    <location>
        <begin position="198"/>
        <end position="222"/>
    </location>
</feature>